<dbReference type="InterPro" id="IPR027417">
    <property type="entry name" value="P-loop_NTPase"/>
</dbReference>
<dbReference type="Gene3D" id="3.40.50.10810">
    <property type="entry name" value="Tandem AAA-ATPase domain"/>
    <property type="match status" value="1"/>
</dbReference>
<proteinExistence type="predicted"/>
<evidence type="ECO:0000259" key="5">
    <source>
        <dbReference type="PROSITE" id="PS51192"/>
    </source>
</evidence>
<keyword evidence="2 7" id="KW-0067">ATP-binding</keyword>
<dbReference type="GO" id="GO:0016787">
    <property type="term" value="F:hydrolase activity"/>
    <property type="evidence" value="ECO:0007669"/>
    <property type="project" value="UniProtKB-KW"/>
</dbReference>
<evidence type="ECO:0000313" key="7">
    <source>
        <dbReference type="EMBL" id="MBA8887620.1"/>
    </source>
</evidence>
<dbReference type="SUPFAM" id="SSF52540">
    <property type="entry name" value="P-loop containing nucleoside triphosphate hydrolases"/>
    <property type="match status" value="2"/>
</dbReference>
<dbReference type="InterPro" id="IPR014001">
    <property type="entry name" value="Helicase_ATP-bd"/>
</dbReference>
<evidence type="ECO:0000313" key="8">
    <source>
        <dbReference type="Proteomes" id="UP000550401"/>
    </source>
</evidence>
<feature type="domain" description="Helicase C-terminal" evidence="6">
    <location>
        <begin position="956"/>
        <end position="1115"/>
    </location>
</feature>
<keyword evidence="3" id="KW-0862">Zinc</keyword>
<organism evidence="7 8">
    <name type="scientific">Dokdonella fugitiva</name>
    <dbReference type="NCBI Taxonomy" id="328517"/>
    <lineage>
        <taxon>Bacteria</taxon>
        <taxon>Pseudomonadati</taxon>
        <taxon>Pseudomonadota</taxon>
        <taxon>Gammaproteobacteria</taxon>
        <taxon>Lysobacterales</taxon>
        <taxon>Rhodanobacteraceae</taxon>
        <taxon>Dokdonella</taxon>
    </lineage>
</organism>
<dbReference type="Proteomes" id="UP000550401">
    <property type="component" value="Unassembled WGS sequence"/>
</dbReference>
<dbReference type="SMART" id="SM00487">
    <property type="entry name" value="DEXDc"/>
    <property type="match status" value="1"/>
</dbReference>
<dbReference type="InterPro" id="IPR000330">
    <property type="entry name" value="SNF2_N"/>
</dbReference>
<dbReference type="PROSITE" id="PS51192">
    <property type="entry name" value="HELICASE_ATP_BIND_1"/>
    <property type="match status" value="1"/>
</dbReference>
<evidence type="ECO:0000259" key="6">
    <source>
        <dbReference type="PROSITE" id="PS51194"/>
    </source>
</evidence>
<gene>
    <name evidence="7" type="ORF">FHW12_001834</name>
</gene>
<dbReference type="RefSeq" id="WP_182530672.1">
    <property type="nucleotide sequence ID" value="NZ_JACGXL010000002.1"/>
</dbReference>
<keyword evidence="2 7" id="KW-0347">Helicase</keyword>
<keyword evidence="3" id="KW-0863">Zinc-finger</keyword>
<dbReference type="PANTHER" id="PTHR10799">
    <property type="entry name" value="SNF2/RAD54 HELICASE FAMILY"/>
    <property type="match status" value="1"/>
</dbReference>
<dbReference type="PROSITE" id="PS50966">
    <property type="entry name" value="ZF_SWIM"/>
    <property type="match status" value="1"/>
</dbReference>
<evidence type="ECO:0000259" key="4">
    <source>
        <dbReference type="PROSITE" id="PS50966"/>
    </source>
</evidence>
<feature type="domain" description="Helicase ATP-binding" evidence="5">
    <location>
        <begin position="668"/>
        <end position="828"/>
    </location>
</feature>
<comment type="caution">
    <text evidence="7">The sequence shown here is derived from an EMBL/GenBank/DDBJ whole genome shotgun (WGS) entry which is preliminary data.</text>
</comment>
<dbReference type="Pfam" id="PF00271">
    <property type="entry name" value="Helicase_C"/>
    <property type="match status" value="1"/>
</dbReference>
<keyword evidence="1" id="KW-0378">Hydrolase</keyword>
<dbReference type="GO" id="GO:0004386">
    <property type="term" value="F:helicase activity"/>
    <property type="evidence" value="ECO:0007669"/>
    <property type="project" value="UniProtKB-KW"/>
</dbReference>
<dbReference type="PROSITE" id="PS51194">
    <property type="entry name" value="HELICASE_CTER"/>
    <property type="match status" value="1"/>
</dbReference>
<dbReference type="AlphaFoldDB" id="A0A839F3K4"/>
<dbReference type="InterPro" id="IPR007527">
    <property type="entry name" value="Znf_SWIM"/>
</dbReference>
<name>A0A839F3K4_9GAMM</name>
<evidence type="ECO:0000256" key="3">
    <source>
        <dbReference type="PROSITE-ProRule" id="PRU00325"/>
    </source>
</evidence>
<dbReference type="GO" id="GO:0005524">
    <property type="term" value="F:ATP binding"/>
    <property type="evidence" value="ECO:0007669"/>
    <property type="project" value="InterPro"/>
</dbReference>
<protein>
    <submittedName>
        <fullName evidence="7">Superfamily II DNA or RNA helicase</fullName>
    </submittedName>
</protein>
<keyword evidence="2 7" id="KW-0547">Nucleotide-binding</keyword>
<dbReference type="Gene3D" id="3.40.50.300">
    <property type="entry name" value="P-loop containing nucleotide triphosphate hydrolases"/>
    <property type="match status" value="1"/>
</dbReference>
<accession>A0A839F3K4</accession>
<dbReference type="InterPro" id="IPR049730">
    <property type="entry name" value="SNF2/RAD54-like_C"/>
</dbReference>
<keyword evidence="3" id="KW-0479">Metal-binding</keyword>
<dbReference type="CDD" id="cd18012">
    <property type="entry name" value="DEXQc_arch_SWI2_SNF2"/>
    <property type="match status" value="1"/>
</dbReference>
<reference evidence="7 8" key="1">
    <citation type="submission" date="2020-07" db="EMBL/GenBank/DDBJ databases">
        <title>Genomic Encyclopedia of Type Strains, Phase IV (KMG-V): Genome sequencing to study the core and pangenomes of soil and plant-associated prokaryotes.</title>
        <authorList>
            <person name="Whitman W."/>
        </authorList>
    </citation>
    <scope>NUCLEOTIDE SEQUENCE [LARGE SCALE GENOMIC DNA]</scope>
    <source>
        <strain evidence="7 8">RH2WT43</strain>
    </source>
</reference>
<feature type="domain" description="SWIM-type" evidence="4">
    <location>
        <begin position="65"/>
        <end position="99"/>
    </location>
</feature>
<evidence type="ECO:0000256" key="1">
    <source>
        <dbReference type="ARBA" id="ARBA00022801"/>
    </source>
</evidence>
<dbReference type="Pfam" id="PF00176">
    <property type="entry name" value="SNF2-rel_dom"/>
    <property type="match status" value="1"/>
</dbReference>
<dbReference type="InterPro" id="IPR001650">
    <property type="entry name" value="Helicase_C-like"/>
</dbReference>
<dbReference type="SMART" id="SM00490">
    <property type="entry name" value="HELICc"/>
    <property type="match status" value="1"/>
</dbReference>
<keyword evidence="8" id="KW-1185">Reference proteome</keyword>
<dbReference type="CDD" id="cd18793">
    <property type="entry name" value="SF2_C_SNF"/>
    <property type="match status" value="1"/>
</dbReference>
<sequence>MDETTFRDLLARHWTTLFDPHTIEKGADYLRRGYVLGAHYEAGDGEGALVGMVEGTARDPYAAGVRLKWDGQNARLDSYCTCPLEFECKHVAATVLYELKGKPAGQPRTELEPPTPQLGAWKAWLDGLRAPSGDARLARANDDARGARANDSEGSVCAIMLRADNSHPLPSLQAQVVRVKPGKKGGYATPQPLQPSWADPAPWSGLDADTFQLVAGLRMRAPAFGGSGGWFQLASGGDEPLLETLLGALPCFFEKASAGRLVQGPLRALRIGWEARDDGTQKLALSVDGAAAKTRLLRVGGLWYFDPVARELGRIDGNTRLAEAVLRAPPLLPEQVPLLMERWRDTPLLAALPPPLETAVERRTVAPVPVLTLRAAPAVTAAGARYQAGFARLGYDYGGVRLPMFPAPARERRRVGERVVEIARDRASEVAASDRLEEVGLVPAETLGRLPGVPADAVTDNDFVLEHGRGQVGGADQLFALAPRLRDLGFRLESDEGFPFALLDEPSDWYAEVDEQTGNPWFDLRLGIDVGGERIDLLPVLHRLLTDPAFPLVARKGEPEDAMWLVPIDARRRVPLPLAKLRALIAPLLEWLQVPLREDDGALRLRLRRAQADVLEKVASGIERPWRGGERLRAQLERLRAPREPAREPEGFRATLRGYQRDGLAWLGFLADAGLGGILADDMGLGKTVQVLAHLLAEKRRERLDRPALVLAPTSLVANWADEAARFAPDLDVLVVHGPERHGLHEAIPQHDLVITTYPLLLRDRDALVAHAYSVLVLDEAQAIKNAKSQVAKLVREIDARQRIAMTGTPLENHLGELWAEFDAVEPGLLGDEKHFTRFFRTPIEKHGDVERRERLNRRIAPLLLRRRKEDVLSELPPKTEIARRIELEGDQRELYETLRLTQHERVLDEVRRRGLAQSGIVVLDALLKLRQACCDPRLVKLEGARGVQGSAKLEYLLDLLGSLVEEGRRVLVFSQFAEMLGLVAHALDERGLAYQSLTGDTPGTQRAALVERFQAGEVPVFLISLKAGGVGLNLTAADTVIHYDPWWNPAVEAQATDRAHRIGQDKPVFVYKLICAGTVEEKIQGLQQRKAELARAVLEGGSTQALRFDEADVAELFAPL</sequence>
<evidence type="ECO:0000256" key="2">
    <source>
        <dbReference type="ARBA" id="ARBA00022806"/>
    </source>
</evidence>
<dbReference type="InterPro" id="IPR038718">
    <property type="entry name" value="SNF2-like_sf"/>
</dbReference>
<dbReference type="GO" id="GO:0008270">
    <property type="term" value="F:zinc ion binding"/>
    <property type="evidence" value="ECO:0007669"/>
    <property type="project" value="UniProtKB-KW"/>
</dbReference>
<dbReference type="EMBL" id="JACGXL010000002">
    <property type="protein sequence ID" value="MBA8887620.1"/>
    <property type="molecule type" value="Genomic_DNA"/>
</dbReference>